<dbReference type="InterPro" id="IPR006195">
    <property type="entry name" value="aa-tRNA-synth_II"/>
</dbReference>
<evidence type="ECO:0000256" key="8">
    <source>
        <dbReference type="HAMAP-Rule" id="MF_01569"/>
    </source>
</evidence>
<dbReference type="InterPro" id="IPR045864">
    <property type="entry name" value="aa-tRNA-synth_II/BPL/LPL"/>
</dbReference>
<dbReference type="GO" id="GO:0002161">
    <property type="term" value="F:aminoacyl-tRNA deacylase activity"/>
    <property type="evidence" value="ECO:0007669"/>
    <property type="project" value="InterPro"/>
</dbReference>
<dbReference type="InterPro" id="IPR023717">
    <property type="entry name" value="Pro-tRNA-Synthase_IIa_type1"/>
</dbReference>
<dbReference type="Pfam" id="PF00587">
    <property type="entry name" value="tRNA-synt_2b"/>
    <property type="match status" value="1"/>
</dbReference>
<feature type="domain" description="Aminoacyl-transfer RNA synthetases class-II family profile" evidence="9">
    <location>
        <begin position="38"/>
        <end position="470"/>
    </location>
</feature>
<dbReference type="GO" id="GO:0004827">
    <property type="term" value="F:proline-tRNA ligase activity"/>
    <property type="evidence" value="ECO:0007669"/>
    <property type="project" value="UniProtKB-UniRule"/>
</dbReference>
<sequence length="547" mass="62628">MRAKKFYIQTKKETSSTNDIISYQLMIKAGIIKKIASGIYNYMPLGMKILRKIENIVREELNNAGAIEILMPIVQPAELWKESSRFKQYGPELLKLQDRHKREFVLQPTSEEVMTDIARNEIHSYKQLPLILYHIQTKFRDEIRPRFGLIRGREFIMKDAYSFDINEESAILSYQIMFNTYEKIFNKLGLKFKAVSADTGSIGGSKSHEFHIMAKNGEDKIAYNDSSKFAYNVELAEAPNLIKQRAMPTQSLKEIYTPNLTKCSQIAKKLNVFIEKTIKSIVLTVSNNENIKIFLLLLRGDHTLNEIKANKISILSGFRFSTKEEINKYFNCNPGFIGPVNVSKDIIIIADKTVNNMSDFICGANKNDMHFVGVNWSIDLPEPDFVADLRNIEDGDPNPYGNGVISVKPGIEIGHIFYLGTKYSKQMKASYLDRNGKNHFLEMGCYGIGISRIMGAAIEQYHDEKGILWPKNIAPFQIVICPIGFNEDINIANESNDIYKKFTDLNFDIILDDRNIRFGHMLTEWELIGIPIMIIISKKLIEIIKLK</sequence>
<dbReference type="InterPro" id="IPR050062">
    <property type="entry name" value="Pro-tRNA_synthetase"/>
</dbReference>
<gene>
    <name evidence="8 10" type="primary">proS</name>
    <name evidence="10" type="ORF">CKSOR_00568</name>
</gene>
<dbReference type="Pfam" id="PF03129">
    <property type="entry name" value="HGTP_anticodon"/>
    <property type="match status" value="1"/>
</dbReference>
<dbReference type="SUPFAM" id="SSF55826">
    <property type="entry name" value="YbaK/ProRS associated domain"/>
    <property type="match status" value="1"/>
</dbReference>
<comment type="subcellular location">
    <subcellularLocation>
        <location evidence="8">Cytoplasm</location>
    </subcellularLocation>
</comment>
<dbReference type="Pfam" id="PF04073">
    <property type="entry name" value="tRNA_edit"/>
    <property type="match status" value="1"/>
</dbReference>
<dbReference type="PRINTS" id="PR01046">
    <property type="entry name" value="TRNASYNTHPRO"/>
</dbReference>
<evidence type="ECO:0000256" key="2">
    <source>
        <dbReference type="ARBA" id="ARBA00022598"/>
    </source>
</evidence>
<keyword evidence="6 8" id="KW-0030">Aminoacyl-tRNA synthetase</keyword>
<dbReference type="GO" id="GO:0006433">
    <property type="term" value="P:prolyl-tRNA aminoacylation"/>
    <property type="evidence" value="ECO:0007669"/>
    <property type="project" value="UniProtKB-UniRule"/>
</dbReference>
<comment type="similarity">
    <text evidence="8">Belongs to the class-II aminoacyl-tRNA synthetase family. ProS type 1 subfamily.</text>
</comment>
<organism evidence="10 11">
    <name type="scientific">Candidatus Kinetoplastidibacterium kentomonadis</name>
    <dbReference type="NCBI Taxonomy" id="1576550"/>
    <lineage>
        <taxon>Bacteria</taxon>
        <taxon>Pseudomonadati</taxon>
        <taxon>Pseudomonadota</taxon>
        <taxon>Betaproteobacteria</taxon>
        <taxon>Candidatus Kinetoplastidibacterium</taxon>
    </lineage>
</organism>
<comment type="subunit">
    <text evidence="8">Homodimer.</text>
</comment>
<evidence type="ECO:0000256" key="1">
    <source>
        <dbReference type="ARBA" id="ARBA00022490"/>
    </source>
</evidence>
<dbReference type="InterPro" id="IPR002314">
    <property type="entry name" value="aa-tRNA-synt_IIb"/>
</dbReference>
<dbReference type="InterPro" id="IPR033730">
    <property type="entry name" value="ProRS_core_prok"/>
</dbReference>
<comment type="catalytic activity">
    <reaction evidence="7 8">
        <text>tRNA(Pro) + L-proline + ATP = L-prolyl-tRNA(Pro) + AMP + diphosphate</text>
        <dbReference type="Rhea" id="RHEA:14305"/>
        <dbReference type="Rhea" id="RHEA-COMP:9700"/>
        <dbReference type="Rhea" id="RHEA-COMP:9702"/>
        <dbReference type="ChEBI" id="CHEBI:30616"/>
        <dbReference type="ChEBI" id="CHEBI:33019"/>
        <dbReference type="ChEBI" id="CHEBI:60039"/>
        <dbReference type="ChEBI" id="CHEBI:78442"/>
        <dbReference type="ChEBI" id="CHEBI:78532"/>
        <dbReference type="ChEBI" id="CHEBI:456215"/>
        <dbReference type="EC" id="6.1.1.15"/>
    </reaction>
</comment>
<dbReference type="SUPFAM" id="SSF55681">
    <property type="entry name" value="Class II aaRS and biotin synthetases"/>
    <property type="match status" value="1"/>
</dbReference>
<dbReference type="InterPro" id="IPR002316">
    <property type="entry name" value="Pro-tRNA-ligase_IIa"/>
</dbReference>
<proteinExistence type="inferred from homology"/>
<dbReference type="HAMAP" id="MF_01569">
    <property type="entry name" value="Pro_tRNA_synth_type1"/>
    <property type="match status" value="1"/>
</dbReference>
<dbReference type="SUPFAM" id="SSF52954">
    <property type="entry name" value="Class II aaRS ABD-related"/>
    <property type="match status" value="1"/>
</dbReference>
<evidence type="ECO:0000313" key="10">
    <source>
        <dbReference type="EMBL" id="AWD32669.1"/>
    </source>
</evidence>
<dbReference type="AlphaFoldDB" id="A0A3Q8ETY3"/>
<evidence type="ECO:0000259" key="9">
    <source>
        <dbReference type="PROSITE" id="PS50862"/>
    </source>
</evidence>
<dbReference type="PROSITE" id="PS50862">
    <property type="entry name" value="AA_TRNA_LIGASE_II"/>
    <property type="match status" value="1"/>
</dbReference>
<name>A0A3Q8ETY3_9PROT</name>
<dbReference type="Proteomes" id="UP000266796">
    <property type="component" value="Chromosome"/>
</dbReference>
<dbReference type="CDD" id="cd00779">
    <property type="entry name" value="ProRS_core_prok"/>
    <property type="match status" value="1"/>
</dbReference>
<evidence type="ECO:0000256" key="6">
    <source>
        <dbReference type="ARBA" id="ARBA00023146"/>
    </source>
</evidence>
<keyword evidence="3 8" id="KW-0547">Nucleotide-binding</keyword>
<dbReference type="InterPro" id="IPR004154">
    <property type="entry name" value="Anticodon-bd"/>
</dbReference>
<dbReference type="InterPro" id="IPR004500">
    <property type="entry name" value="Pro-tRNA-synth_IIa_bac-type"/>
</dbReference>
<evidence type="ECO:0000256" key="4">
    <source>
        <dbReference type="ARBA" id="ARBA00022840"/>
    </source>
</evidence>
<dbReference type="KEGG" id="kso:CKSOR_00568"/>
<dbReference type="PANTHER" id="PTHR42753:SF2">
    <property type="entry name" value="PROLINE--TRNA LIGASE"/>
    <property type="match status" value="1"/>
</dbReference>
<dbReference type="InterPro" id="IPR036754">
    <property type="entry name" value="YbaK/aa-tRNA-synt-asso_dom_sf"/>
</dbReference>
<keyword evidence="4 8" id="KW-0067">ATP-binding</keyword>
<dbReference type="GO" id="GO:0005829">
    <property type="term" value="C:cytosol"/>
    <property type="evidence" value="ECO:0007669"/>
    <property type="project" value="TreeGrafter"/>
</dbReference>
<dbReference type="EMBL" id="CP025628">
    <property type="protein sequence ID" value="AWD32669.1"/>
    <property type="molecule type" value="Genomic_DNA"/>
</dbReference>
<dbReference type="NCBIfam" id="TIGR00409">
    <property type="entry name" value="proS_fam_II"/>
    <property type="match status" value="1"/>
</dbReference>
<dbReference type="FunFam" id="3.30.930.10:FF:000042">
    <property type="entry name" value="probable proline--tRNA ligase, mitochondrial"/>
    <property type="match status" value="1"/>
</dbReference>
<dbReference type="InterPro" id="IPR036621">
    <property type="entry name" value="Anticodon-bd_dom_sf"/>
</dbReference>
<dbReference type="GO" id="GO:0005524">
    <property type="term" value="F:ATP binding"/>
    <property type="evidence" value="ECO:0007669"/>
    <property type="project" value="UniProtKB-UniRule"/>
</dbReference>
<keyword evidence="11" id="KW-1185">Reference proteome</keyword>
<evidence type="ECO:0000256" key="5">
    <source>
        <dbReference type="ARBA" id="ARBA00022917"/>
    </source>
</evidence>
<keyword evidence="1 8" id="KW-0963">Cytoplasm</keyword>
<comment type="function">
    <text evidence="8">Catalyzes the attachment of proline to tRNA(Pro) in a two-step reaction: proline is first activated by ATP to form Pro-AMP and then transferred to the acceptor end of tRNA(Pro). As ProRS can inadvertently accommodate and process non-cognate amino acids such as alanine and cysteine, to avoid such errors it has two additional distinct editing activities against alanine. One activity is designated as 'pretransfer' editing and involves the tRNA(Pro)-independent hydrolysis of activated Ala-AMP. The other activity is designated 'posttransfer' editing and involves deacylation of mischarged Ala-tRNA(Pro). The misacylated Cys-tRNA(Pro) is not edited by ProRS.</text>
</comment>
<keyword evidence="5 8" id="KW-0648">Protein biosynthesis</keyword>
<keyword evidence="2 8" id="KW-0436">Ligase</keyword>
<protein>
    <recommendedName>
        <fullName evidence="8">Proline--tRNA ligase</fullName>
        <ecNumber evidence="8">6.1.1.15</ecNumber>
    </recommendedName>
    <alternativeName>
        <fullName evidence="8">Prolyl-tRNA synthetase</fullName>
        <shortName evidence="8">ProRS</shortName>
    </alternativeName>
</protein>
<dbReference type="Gene3D" id="3.30.930.10">
    <property type="entry name" value="Bira Bifunctional Protein, Domain 2"/>
    <property type="match status" value="2"/>
</dbReference>
<dbReference type="Gene3D" id="3.40.50.800">
    <property type="entry name" value="Anticodon-binding domain"/>
    <property type="match status" value="1"/>
</dbReference>
<dbReference type="EC" id="6.1.1.15" evidence="8"/>
<dbReference type="PANTHER" id="PTHR42753">
    <property type="entry name" value="MITOCHONDRIAL RIBOSOME PROTEIN L39/PROLYL-TRNA LIGASE FAMILY MEMBER"/>
    <property type="match status" value="1"/>
</dbReference>
<dbReference type="CDD" id="cd04334">
    <property type="entry name" value="ProRS-INS"/>
    <property type="match status" value="1"/>
</dbReference>
<comment type="domain">
    <text evidence="8">Consists of three domains: the N-terminal catalytic domain, the editing domain and the C-terminal anticodon-binding domain.</text>
</comment>
<dbReference type="NCBIfam" id="NF006625">
    <property type="entry name" value="PRK09194.1"/>
    <property type="match status" value="1"/>
</dbReference>
<evidence type="ECO:0000313" key="11">
    <source>
        <dbReference type="Proteomes" id="UP000266796"/>
    </source>
</evidence>
<dbReference type="InterPro" id="IPR007214">
    <property type="entry name" value="YbaK/aa-tRNA-synth-assoc-dom"/>
</dbReference>
<evidence type="ECO:0000256" key="7">
    <source>
        <dbReference type="ARBA" id="ARBA00047671"/>
    </source>
</evidence>
<accession>A0A3Q8ETY3</accession>
<reference evidence="10 11" key="1">
    <citation type="journal article" date="2018" name="Parasitology">
        <title>The reduced genome of Candidatus Kinetoplastibacterium sorsogonicusi, the endosymbiont of Kentomonas sorsogonicus (Trypanosomatidae): loss of the haem-synthesis pathway.</title>
        <authorList>
            <person name="Silva F.M."/>
            <person name="Kostygov A.Y."/>
            <person name="Spodareva V.V."/>
            <person name="Butenko A."/>
            <person name="Tossou R."/>
            <person name="Lukes J."/>
            <person name="Yurchenko V."/>
            <person name="Alves J.M.P."/>
        </authorList>
    </citation>
    <scope>NUCLEOTIDE SEQUENCE [LARGE SCALE GENOMIC DNA]</scope>
    <source>
        <strain evidence="10 11">MF-08</strain>
    </source>
</reference>
<evidence type="ECO:0000256" key="3">
    <source>
        <dbReference type="ARBA" id="ARBA00022741"/>
    </source>
</evidence>
<dbReference type="Gene3D" id="3.90.960.10">
    <property type="entry name" value="YbaK/aminoacyl-tRNA synthetase-associated domain"/>
    <property type="match status" value="1"/>
</dbReference>